<feature type="non-terminal residue" evidence="2">
    <location>
        <position position="1"/>
    </location>
</feature>
<evidence type="ECO:0000313" key="3">
    <source>
        <dbReference type="Proteomes" id="UP001642464"/>
    </source>
</evidence>
<proteinExistence type="predicted"/>
<evidence type="ECO:0000256" key="1">
    <source>
        <dbReference type="SAM" id="Phobius"/>
    </source>
</evidence>
<dbReference type="Proteomes" id="UP001642464">
    <property type="component" value="Unassembled WGS sequence"/>
</dbReference>
<dbReference type="EMBL" id="CAXAMM010043801">
    <property type="protein sequence ID" value="CAK9111847.1"/>
    <property type="molecule type" value="Genomic_DNA"/>
</dbReference>
<reference evidence="2 3" key="1">
    <citation type="submission" date="2024-02" db="EMBL/GenBank/DDBJ databases">
        <authorList>
            <person name="Chen Y."/>
            <person name="Shah S."/>
            <person name="Dougan E. K."/>
            <person name="Thang M."/>
            <person name="Chan C."/>
        </authorList>
    </citation>
    <scope>NUCLEOTIDE SEQUENCE [LARGE SCALE GENOMIC DNA]</scope>
</reference>
<protein>
    <submittedName>
        <fullName evidence="2">Acid phosphatase</fullName>
    </submittedName>
</protein>
<name>A0ABP0SHI8_9DINO</name>
<feature type="transmembrane region" description="Helical" evidence="1">
    <location>
        <begin position="527"/>
        <end position="546"/>
    </location>
</feature>
<organism evidence="2 3">
    <name type="scientific">Durusdinium trenchii</name>
    <dbReference type="NCBI Taxonomy" id="1381693"/>
    <lineage>
        <taxon>Eukaryota</taxon>
        <taxon>Sar</taxon>
        <taxon>Alveolata</taxon>
        <taxon>Dinophyceae</taxon>
        <taxon>Suessiales</taxon>
        <taxon>Symbiodiniaceae</taxon>
        <taxon>Durusdinium</taxon>
    </lineage>
</organism>
<dbReference type="InterPro" id="IPR017946">
    <property type="entry name" value="PLC-like_Pdiesterase_TIM-brl"/>
</dbReference>
<feature type="transmembrane region" description="Helical" evidence="1">
    <location>
        <begin position="683"/>
        <end position="705"/>
    </location>
</feature>
<accession>A0ABP0SHI8</accession>
<evidence type="ECO:0000313" key="2">
    <source>
        <dbReference type="EMBL" id="CAK9111847.1"/>
    </source>
</evidence>
<comment type="caution">
    <text evidence="2">The sequence shown here is derived from an EMBL/GenBank/DDBJ whole genome shotgun (WGS) entry which is preliminary data.</text>
</comment>
<dbReference type="SUPFAM" id="SSF51695">
    <property type="entry name" value="PLC-like phosphodiesterases"/>
    <property type="match status" value="1"/>
</dbReference>
<feature type="transmembrane region" description="Helical" evidence="1">
    <location>
        <begin position="760"/>
        <end position="780"/>
    </location>
</feature>
<feature type="transmembrane region" description="Helical" evidence="1">
    <location>
        <begin position="576"/>
        <end position="599"/>
    </location>
</feature>
<feature type="transmembrane region" description="Helical" evidence="1">
    <location>
        <begin position="654"/>
        <end position="677"/>
    </location>
</feature>
<dbReference type="Gene3D" id="3.20.20.190">
    <property type="entry name" value="Phosphatidylinositol (PI) phosphodiesterase"/>
    <property type="match status" value="1"/>
</dbReference>
<feature type="transmembrane region" description="Helical" evidence="1">
    <location>
        <begin position="91"/>
        <end position="114"/>
    </location>
</feature>
<sequence>QQRRLSLRQHPCIQVPRKGSTGYQTRDVASTMGDVEQGWRQRWRAQCCGGERGSVALAGQVVIKEDVDGSHPSFKGGPDRAPFKTRHRKKLLCCGIFWFMFCLAIVGMVSRVALSNDGSECAPVSGFDDATWALWDQPGDRPTVGFNDCTIATNSSMPLSMLRTRGAHNAYKLLPSPEFFLYGLNTLVPPWRYFHDPLRQQLDQGRRNMEIDLHFGVDRANIMVYHIPALDDETTCYCLADCLQTVLDWSNDNPTHLPITVFFEIKYGTLFDDFRLYREFASSDDMLNIDRTIMAMFPRSKVFTPNDLRLPTNASLPDAVESRGWPTVDSMRGKIVFMLMDKDDQIFKEAYAPSEGPNARLEERVMFVMDSGTATDSPEPDLFTEHIAVLKVDSVSTSQDVALVSDFVRRGYLVRSRASSSDDLAKAIEESQLIVPAGSQIMSTDSSLHTELFQGLFQTTFNGACSLAPDTCPTTLSLIMTLWSVQVASLVWCFQNETTQRSLTLTVFHIVSNEEACAEQFAKVARLWRTIAACAMGNAAFLILGIHGGENDPSGFNDALVDGSKFMMHSLATRVAWAPACVLASLIWLLPLLPVFAGLRVLSMQHQRVLTSLVAVVEDHDPVRDMEAWRKALAQVADLHNEGTSMVRGLNKRIGTFLLVFIASSMTLVTVLLYQVIFATLVGFVRVATAMWFVSVVGLSGLITVPAAHASSLASQAEELLPRALPNSITSPGEARQMVLTLQNRLAHGTKIRLAYSMDITWDLVFRFVSLVSSAFFLLYNLQRTS</sequence>
<keyword evidence="1" id="KW-0812">Transmembrane</keyword>
<keyword evidence="3" id="KW-1185">Reference proteome</keyword>
<keyword evidence="1" id="KW-1133">Transmembrane helix</keyword>
<keyword evidence="1" id="KW-0472">Membrane</keyword>
<gene>
    <name evidence="2" type="ORF">SCF082_LOCUS51879</name>
</gene>
<dbReference type="InterPro" id="IPR032075">
    <property type="entry name" value="PI-PLC-C1"/>
</dbReference>
<dbReference type="Pfam" id="PF16670">
    <property type="entry name" value="PI-PLC-C1"/>
    <property type="match status" value="1"/>
</dbReference>
<dbReference type="PROSITE" id="PS50007">
    <property type="entry name" value="PIPLC_X_DOMAIN"/>
    <property type="match status" value="1"/>
</dbReference>